<reference evidence="3" key="2">
    <citation type="submission" date="2020-09" db="EMBL/GenBank/DDBJ databases">
        <authorList>
            <person name="Sun Q."/>
            <person name="Zhou Y."/>
        </authorList>
    </citation>
    <scope>NUCLEOTIDE SEQUENCE</scope>
    <source>
        <strain evidence="3">CGMCC 4.7368</strain>
    </source>
</reference>
<dbReference type="SUPFAM" id="SSF52499">
    <property type="entry name" value="Isochorismatase-like hydrolases"/>
    <property type="match status" value="1"/>
</dbReference>
<feature type="domain" description="Isochorismatase-like" evidence="2">
    <location>
        <begin position="8"/>
        <end position="193"/>
    </location>
</feature>
<dbReference type="GO" id="GO:0016787">
    <property type="term" value="F:hydrolase activity"/>
    <property type="evidence" value="ECO:0007669"/>
    <property type="project" value="UniProtKB-KW"/>
</dbReference>
<protein>
    <submittedName>
        <fullName evidence="3">Peroxyureidoacrylate/ureidoacrylate amidohydrolase RutB</fullName>
    </submittedName>
</protein>
<keyword evidence="4" id="KW-1185">Reference proteome</keyword>
<dbReference type="PANTHER" id="PTHR43540:SF6">
    <property type="entry name" value="ISOCHORISMATASE-LIKE DOMAIN-CONTAINING PROTEIN"/>
    <property type="match status" value="1"/>
</dbReference>
<dbReference type="Gene3D" id="3.40.50.850">
    <property type="entry name" value="Isochorismatase-like"/>
    <property type="match status" value="1"/>
</dbReference>
<dbReference type="Pfam" id="PF00857">
    <property type="entry name" value="Isochorismatase"/>
    <property type="match status" value="1"/>
</dbReference>
<proteinExistence type="predicted"/>
<dbReference type="RefSeq" id="WP_189123813.1">
    <property type="nucleotide sequence ID" value="NZ_BMNH01000004.1"/>
</dbReference>
<evidence type="ECO:0000256" key="1">
    <source>
        <dbReference type="ARBA" id="ARBA00022801"/>
    </source>
</evidence>
<name>A0A918DHB3_9ACTN</name>
<dbReference type="InterPro" id="IPR036380">
    <property type="entry name" value="Isochorismatase-like_sf"/>
</dbReference>
<dbReference type="AlphaFoldDB" id="A0A918DHB3"/>
<sequence length="207" mass="22308">MDITRENTALLVVDMQNGFIEAKGSMAAIGMPYQELRPAVAGCKTLIEAAHEAGVPVIYTRYVYHPDYTDAGLLPTVLVPAMKEVNSLAAGSWDAEIIDELAPAPGDIVIDKARPSSFYGTRLEPILTSLGIRSLVIAGVTTNICVETTARDAGQRDYLAHVIRDATAEFDPARHEHALTTIGFTFGWVNSVDEVLRAWAAPEPAEG</sequence>
<evidence type="ECO:0000313" key="3">
    <source>
        <dbReference type="EMBL" id="GGO66590.1"/>
    </source>
</evidence>
<evidence type="ECO:0000313" key="4">
    <source>
        <dbReference type="Proteomes" id="UP000646523"/>
    </source>
</evidence>
<accession>A0A918DHB3</accession>
<gene>
    <name evidence="3" type="primary">rutB</name>
    <name evidence="3" type="ORF">GCM10012289_20970</name>
</gene>
<comment type="caution">
    <text evidence="3">The sequence shown here is derived from an EMBL/GenBank/DDBJ whole genome shotgun (WGS) entry which is preliminary data.</text>
</comment>
<keyword evidence="1" id="KW-0378">Hydrolase</keyword>
<reference evidence="3" key="1">
    <citation type="journal article" date="2014" name="Int. J. Syst. Evol. Microbiol.">
        <title>Complete genome sequence of Corynebacterium casei LMG S-19264T (=DSM 44701T), isolated from a smear-ripened cheese.</title>
        <authorList>
            <consortium name="US DOE Joint Genome Institute (JGI-PGF)"/>
            <person name="Walter F."/>
            <person name="Albersmeier A."/>
            <person name="Kalinowski J."/>
            <person name="Ruckert C."/>
        </authorList>
    </citation>
    <scope>NUCLEOTIDE SEQUENCE</scope>
    <source>
        <strain evidence="3">CGMCC 4.7368</strain>
    </source>
</reference>
<evidence type="ECO:0000259" key="2">
    <source>
        <dbReference type="Pfam" id="PF00857"/>
    </source>
</evidence>
<dbReference type="CDD" id="cd00431">
    <property type="entry name" value="cysteine_hydrolases"/>
    <property type="match status" value="1"/>
</dbReference>
<dbReference type="EMBL" id="BMNH01000004">
    <property type="protein sequence ID" value="GGO66590.1"/>
    <property type="molecule type" value="Genomic_DNA"/>
</dbReference>
<dbReference type="PANTHER" id="PTHR43540">
    <property type="entry name" value="PEROXYUREIDOACRYLATE/UREIDOACRYLATE AMIDOHYDROLASE-RELATED"/>
    <property type="match status" value="1"/>
</dbReference>
<dbReference type="Proteomes" id="UP000646523">
    <property type="component" value="Unassembled WGS sequence"/>
</dbReference>
<dbReference type="InterPro" id="IPR050272">
    <property type="entry name" value="Isochorismatase-like_hydrls"/>
</dbReference>
<organism evidence="3 4">
    <name type="scientific">Nonomuraea cavernae</name>
    <dbReference type="NCBI Taxonomy" id="2045107"/>
    <lineage>
        <taxon>Bacteria</taxon>
        <taxon>Bacillati</taxon>
        <taxon>Actinomycetota</taxon>
        <taxon>Actinomycetes</taxon>
        <taxon>Streptosporangiales</taxon>
        <taxon>Streptosporangiaceae</taxon>
        <taxon>Nonomuraea</taxon>
    </lineage>
</organism>
<dbReference type="InterPro" id="IPR000868">
    <property type="entry name" value="Isochorismatase-like_dom"/>
</dbReference>